<sequence length="256" mass="27425">MLADQLNGRESLLVVDNCEHLIDAVAHLVPALLARCAGLRVLATSREPLAVDGEALVPLGPLPLPEPDAELQQARRTPSVRLFTERAAAVRPGFGVDEQNLGEVLRIVHSLDGLPLALELAAARLRTLSLAGLAAGLSDRFRRGGAAPGVRGGARQQGPAGRRDGGGDRGRARRTVRAPPRRGARTRRGGPAARRARPYRSADPRREPSRPDRARRRRLRRGVRGRPGPGRGGGPAADLLCRGSRSAVEPDRPQDR</sequence>
<feature type="compositionally biased region" description="Basic and acidic residues" evidence="1">
    <location>
        <begin position="161"/>
        <end position="170"/>
    </location>
</feature>
<evidence type="ECO:0000313" key="3">
    <source>
        <dbReference type="Proteomes" id="UP001382181"/>
    </source>
</evidence>
<proteinExistence type="predicted"/>
<organism evidence="2 3">
    <name type="scientific">Streptomyces silvae</name>
    <dbReference type="NCBI Taxonomy" id="2803812"/>
    <lineage>
        <taxon>Bacteria</taxon>
        <taxon>Bacillati</taxon>
        <taxon>Actinomycetota</taxon>
        <taxon>Actinomycetes</taxon>
        <taxon>Kitasatosporales</taxon>
        <taxon>Streptomycetaceae</taxon>
        <taxon>Streptomyces</taxon>
    </lineage>
</organism>
<reference evidence="2 3" key="1">
    <citation type="submission" date="2023-04" db="EMBL/GenBank/DDBJ databases">
        <title>Genomic diversity of scab-causing Streptomyces spp. in the province of Quebec, Canada.</title>
        <authorList>
            <person name="Biessy A."/>
            <person name="Cadieux M."/>
            <person name="Ciotola M."/>
            <person name="Filion M."/>
        </authorList>
    </citation>
    <scope>NUCLEOTIDE SEQUENCE [LARGE SCALE GENOMIC DNA]</scope>
    <source>
        <strain evidence="2 3">B21-103</strain>
    </source>
</reference>
<name>A0ABU8ABB7_9ACTN</name>
<protein>
    <recommendedName>
        <fullName evidence="4">LuxR family transcriptional regulator</fullName>
    </recommendedName>
</protein>
<feature type="compositionally biased region" description="Basic residues" evidence="1">
    <location>
        <begin position="213"/>
        <end position="224"/>
    </location>
</feature>
<accession>A0ABU8ABB7</accession>
<gene>
    <name evidence="2" type="ORF">QBA37_29480</name>
</gene>
<feature type="region of interest" description="Disordered" evidence="1">
    <location>
        <begin position="146"/>
        <end position="256"/>
    </location>
</feature>
<dbReference type="PANTHER" id="PTHR47691">
    <property type="entry name" value="REGULATOR-RELATED"/>
    <property type="match status" value="1"/>
</dbReference>
<keyword evidence="3" id="KW-1185">Reference proteome</keyword>
<comment type="caution">
    <text evidence="2">The sequence shown here is derived from an EMBL/GenBank/DDBJ whole genome shotgun (WGS) entry which is preliminary data.</text>
</comment>
<feature type="compositionally biased region" description="Basic and acidic residues" evidence="1">
    <location>
        <begin position="200"/>
        <end position="212"/>
    </location>
</feature>
<evidence type="ECO:0000256" key="1">
    <source>
        <dbReference type="SAM" id="MobiDB-lite"/>
    </source>
</evidence>
<feature type="compositionally biased region" description="Basic residues" evidence="1">
    <location>
        <begin position="171"/>
        <end position="198"/>
    </location>
</feature>
<dbReference type="EMBL" id="JARUMK010000001">
    <property type="protein sequence ID" value="MEH0563329.1"/>
    <property type="molecule type" value="Genomic_DNA"/>
</dbReference>
<feature type="compositionally biased region" description="Gly residues" evidence="1">
    <location>
        <begin position="225"/>
        <end position="235"/>
    </location>
</feature>
<evidence type="ECO:0008006" key="4">
    <source>
        <dbReference type="Google" id="ProtNLM"/>
    </source>
</evidence>
<dbReference type="Proteomes" id="UP001382181">
    <property type="component" value="Unassembled WGS sequence"/>
</dbReference>
<dbReference type="PANTHER" id="PTHR47691:SF3">
    <property type="entry name" value="HTH-TYPE TRANSCRIPTIONAL REGULATOR RV0890C-RELATED"/>
    <property type="match status" value="1"/>
</dbReference>
<evidence type="ECO:0000313" key="2">
    <source>
        <dbReference type="EMBL" id="MEH0563329.1"/>
    </source>
</evidence>